<evidence type="ECO:0000259" key="7">
    <source>
        <dbReference type="Pfam" id="PF22964"/>
    </source>
</evidence>
<protein>
    <recommendedName>
        <fullName evidence="5">Protein zer-1 homolog</fullName>
    </recommendedName>
    <alternativeName>
        <fullName evidence="6">Zyg-11 homolog B-like protein</fullName>
    </alternativeName>
</protein>
<dbReference type="Gene3D" id="3.80.10.10">
    <property type="entry name" value="Ribonuclease Inhibitor"/>
    <property type="match status" value="1"/>
</dbReference>
<reference evidence="9" key="1">
    <citation type="submission" date="2019-04" db="EMBL/GenBank/DDBJ databases">
        <title>An insight into the mialome of Ixodes scapularis.</title>
        <authorList>
            <person name="Ribeiro J.M."/>
            <person name="Mather T.N."/>
            <person name="Karim S."/>
        </authorList>
    </citation>
    <scope>NUCLEOTIDE SEQUENCE</scope>
</reference>
<accession>A0A6P7WRG5</accession>
<dbReference type="RefSeq" id="XP_029851101.1">
    <property type="nucleotide sequence ID" value="XM_029995241.3"/>
</dbReference>
<dbReference type="InterPro" id="IPR056845">
    <property type="entry name" value="LRR_Zer-1"/>
</dbReference>
<dbReference type="SMART" id="SM00185">
    <property type="entry name" value="ARM"/>
    <property type="match status" value="2"/>
</dbReference>
<accession>A0A4D5RH59</accession>
<evidence type="ECO:0000256" key="1">
    <source>
        <dbReference type="ARBA" id="ARBA00009420"/>
    </source>
</evidence>
<dbReference type="AlphaFoldDB" id="A0A4D5RH59"/>
<evidence type="ECO:0000256" key="2">
    <source>
        <dbReference type="ARBA" id="ARBA00022614"/>
    </source>
</evidence>
<dbReference type="PANTHER" id="PTHR12904">
    <property type="match status" value="1"/>
</dbReference>
<dbReference type="Gene3D" id="1.25.10.10">
    <property type="entry name" value="Leucine-rich Repeat Variant"/>
    <property type="match status" value="1"/>
</dbReference>
<dbReference type="VEuPathDB" id="VectorBase:ISCI008366"/>
<keyword evidence="4" id="KW-0833">Ubl conjugation pathway</keyword>
<dbReference type="PANTHER" id="PTHR12904:SF23">
    <property type="entry name" value="PROTEIN ZER-1 HOMOLOG"/>
    <property type="match status" value="1"/>
</dbReference>
<evidence type="ECO:0000256" key="4">
    <source>
        <dbReference type="ARBA" id="ARBA00022786"/>
    </source>
</evidence>
<dbReference type="GeneID" id="8031162"/>
<dbReference type="Pfam" id="PF22964">
    <property type="entry name" value="ZER1-like_2nd"/>
    <property type="match status" value="1"/>
</dbReference>
<dbReference type="EMBL" id="GHJT01002509">
    <property type="protein sequence ID" value="MOY36480.1"/>
    <property type="molecule type" value="Transcribed_RNA"/>
</dbReference>
<evidence type="ECO:0000256" key="3">
    <source>
        <dbReference type="ARBA" id="ARBA00022737"/>
    </source>
</evidence>
<keyword evidence="3" id="KW-0677">Repeat</keyword>
<dbReference type="SUPFAM" id="SSF48371">
    <property type="entry name" value="ARM repeat"/>
    <property type="match status" value="1"/>
</dbReference>
<evidence type="ECO:0000256" key="5">
    <source>
        <dbReference type="ARBA" id="ARBA00067612"/>
    </source>
</evidence>
<dbReference type="InterPro" id="IPR032675">
    <property type="entry name" value="LRR_dom_sf"/>
</dbReference>
<feature type="domain" description="Protein zer-1 homolog-like C-terminal" evidence="7">
    <location>
        <begin position="369"/>
        <end position="728"/>
    </location>
</feature>
<dbReference type="RefSeq" id="XP_040069156.1">
    <property type="nucleotide sequence ID" value="XM_040213222.1"/>
</dbReference>
<evidence type="ECO:0000259" key="8">
    <source>
        <dbReference type="Pfam" id="PF25013"/>
    </source>
</evidence>
<dbReference type="OMA" id="QIRRKHA"/>
<keyword evidence="9" id="KW-0418">Kinase</keyword>
<name>A0A4D5RH59_IXOSC</name>
<feature type="non-terminal residue" evidence="9">
    <location>
        <position position="744"/>
    </location>
</feature>
<dbReference type="InterPro" id="IPR055142">
    <property type="entry name" value="ZER1-like_C"/>
</dbReference>
<dbReference type="KEGG" id="isc:8031162"/>
<dbReference type="InterPro" id="IPR016024">
    <property type="entry name" value="ARM-type_fold"/>
</dbReference>
<dbReference type="OrthoDB" id="5783533at2759"/>
<evidence type="ECO:0000256" key="6">
    <source>
        <dbReference type="ARBA" id="ARBA00081214"/>
    </source>
</evidence>
<sequence>MSGARLPGFPTVWEPHGADSLVELCARRVLAEPRLLASLPLGLPTALGECLASSCQAPLGALLRTVRLERLDLAGRCPSDAELALVAEQPLRQLEMAHCSGLTPGVLPLLSRLGPTLRCLSLPGDVLEGESPEGPDLSPLASLSWLERLSLGSPQLGSGQLGPLLSVLPHLSQLDLSHCGDLGNLSCLSGLAPSLASLVLFDVPRLHLAREALCRLTRLRHLDVSQSREKQGEYPQPSEWLLAVVSSLPLLASLDISGTNLAGTGVLAGATPVGQEGSQLTDIPGLQPRVGRPLDFLGLLNTAHEACYRHHIPATRVAGDASEEQVLVAAQVYRDRPELLQKVLNDLFHVFRYEACSQPRLALDVVMAAMARHLPHKHIQIAGSASLFYIVKGEEKGHFNIGIRRKIIKALLDAMCCHKNDTTMLRNGCLTLIHFKIPQDVLFEYERLVDMLLHMVAQEEQDEFVQRIGIYLLNSLACQVDGLQKRLVGDKGAITIMLQLIETRLFRGSSDEVMEAAWSTMWNVTDETPINCQRFLDGGGMALFLQCLQAFTDKPELLRNMMGLLGNVAEVKELRPRLMKDDYLQVFSDLLDSTSDGIEVSYNAAGILAHLVSDGAEQWERHGIRAVRRDQVLARMGRAIERWALLAKRNINYRSFEPILRLLGVRHTPQAQHWAVWALANLTQVYPDKYCPLVQEEGGLVLLQELLDSDTPYERIKDLARIIVDQCARYDRLGSNMESSEDTA</sequence>
<dbReference type="InterPro" id="IPR051341">
    <property type="entry name" value="Zyg-11_UBL_adapter"/>
</dbReference>
<organism evidence="9">
    <name type="scientific">Ixodes scapularis</name>
    <name type="common">Black-legged tick</name>
    <name type="synonym">Deer tick</name>
    <dbReference type="NCBI Taxonomy" id="6945"/>
    <lineage>
        <taxon>Eukaryota</taxon>
        <taxon>Metazoa</taxon>
        <taxon>Ecdysozoa</taxon>
        <taxon>Arthropoda</taxon>
        <taxon>Chelicerata</taxon>
        <taxon>Arachnida</taxon>
        <taxon>Acari</taxon>
        <taxon>Parasitiformes</taxon>
        <taxon>Ixodida</taxon>
        <taxon>Ixodoidea</taxon>
        <taxon>Ixodidae</taxon>
        <taxon>Ixodinae</taxon>
        <taxon>Ixodes</taxon>
    </lineage>
</organism>
<feature type="domain" description="Zer-1-like leucine-rich repeats region" evidence="8">
    <location>
        <begin position="164"/>
        <end position="302"/>
    </location>
</feature>
<dbReference type="GO" id="GO:0004674">
    <property type="term" value="F:protein serine/threonine kinase activity"/>
    <property type="evidence" value="ECO:0007669"/>
    <property type="project" value="UniProtKB-KW"/>
</dbReference>
<proteinExistence type="inferred from homology"/>
<dbReference type="InterPro" id="IPR000225">
    <property type="entry name" value="Armadillo"/>
</dbReference>
<keyword evidence="9" id="KW-0808">Transferase</keyword>
<keyword evidence="9" id="KW-0723">Serine/threonine-protein kinase</keyword>
<comment type="similarity">
    <text evidence="1">Belongs to the zyg-11 family.</text>
</comment>
<dbReference type="Pfam" id="PF25013">
    <property type="entry name" value="LRR_Zer-1"/>
    <property type="match status" value="1"/>
</dbReference>
<dbReference type="VEuPathDB" id="VectorBase:ISCP_027828"/>
<dbReference type="FunFam" id="1.25.10.10:FF:000111">
    <property type="entry name" value="Protein zer-1 homolog"/>
    <property type="match status" value="1"/>
</dbReference>
<evidence type="ECO:0000313" key="9">
    <source>
        <dbReference type="EMBL" id="MOY36480.1"/>
    </source>
</evidence>
<dbReference type="VEuPathDB" id="VectorBase:ISCW008366"/>
<dbReference type="InterPro" id="IPR011989">
    <property type="entry name" value="ARM-like"/>
</dbReference>
<keyword evidence="2" id="KW-0433">Leucine-rich repeat</keyword>
<dbReference type="SUPFAM" id="SSF52047">
    <property type="entry name" value="RNI-like"/>
    <property type="match status" value="1"/>
</dbReference>